<evidence type="ECO:0000256" key="8">
    <source>
        <dbReference type="SAM" id="MobiDB-lite"/>
    </source>
</evidence>
<feature type="compositionally biased region" description="Basic and acidic residues" evidence="8">
    <location>
        <begin position="1433"/>
        <end position="1444"/>
    </location>
</feature>
<keyword evidence="5" id="KW-0333">Golgi apparatus</keyword>
<keyword evidence="3" id="KW-0813">Transport</keyword>
<dbReference type="PANTHER" id="PTHR12965">
    <property type="entry name" value="VACUOLAR PROTEIN SORTING 54"/>
    <property type="match status" value="1"/>
</dbReference>
<feature type="domain" description="Vacuolar protein sorting-associated protein 54 C-terminal" evidence="9">
    <location>
        <begin position="785"/>
        <end position="916"/>
    </location>
</feature>
<feature type="compositionally biased region" description="Low complexity" evidence="8">
    <location>
        <begin position="1498"/>
        <end position="1514"/>
    </location>
</feature>
<sequence length="1528" mass="158534">MSASGSRAAAGGSASRDVPSTPGTPTIARPFSPAASEVGSLASASLFGGGASARYGANFGAGLSSTNLTLSGHSTPSAQGLAGFNAISTVLNDPRKPSRPIDPSSSRYPAISTSHTELPKVPPGAFAAYLQSVKPAYASLQRNKRLGHAGRARLTADGAEAADGTEGDESGRASLEEARNIATGARKLPPLSSVPQIFFSEDFNLGNPYTFDLVTERYKSVADHGPGEMRGGEADDGGVYDVALNQMLQEKLSYYSDVVEQHLILEISARSTSFFAALGNLQDLSSEAAACLTRVEALKAELQEQDEQEAKAGLRIVREQARRREIAEQSAAVEAVRQLLEQRDLARLLAQGGEWDEALEVVTALRDVLEGRRSLGGAEDGSTAGLPLGINIEFSAVPALAAILPQLSELEEMVGAQLEAELLNVLEADLGRRIGRPEDVADAMPLSASIVDLREVVQAEAVADGGSAPHTNGTASPPPPVDSMPPEDRTLLNRVEPLLAGLVRTGKVDALPAAYRNVVLRAVRQTLRSHITAEQSEEELENLAALLEDDDAASGRSDARAVPGGFAAAGKLRELEHERFLRLADTLFDGFLRALQAVDVHSRIVVRALTEAAKKADSSLSDNDEVHMPLGVSSGLPLQLSSLVHDATSLSHVLASRLLSLRASTHVKLSLPAFLALFHLTWTFVLRSETLAARMVVGLRGAILNQAKSWLVQFHRERIEGAAKRVEEETWGQAEVTPFDQREVNLIVDSATGDPAAFLLPARAGDEDAAPADAENFKTLEIEEKSYFVVGASTHVLRLLAEYLRVVINLPLLTTEAMGRVVEFLKQFNSRTCQVVLGAGAMRSAGLKNITAKHLALASQSLSIVITLIPYVRETVRRHLSQTQAVMLIEFDKLRRDFQEHQFEIHAKLVAIMSDRLTVHCRALTAIDWNAPLPTPLEPSKPVQDLVKETATLHKVLYKYLHGPTVEHVMGQVLASIDKRLGAELSAVEVKGPEPHQRMTEDKAHLEKKLGTLKGLSWSAEDIDAAVAGKTYTPPPAPAPAPAKDTPAPSAYRARIPLFGRKAATNGRTSMDSTGTPGRTSLDGRASLDQSAAQAPALASDTVAETSEAAAQSGDVSSSSPPPEPPAKAEASDEPASSNAEQSEPPTEAAAAEPPAAESEAAETAASTADNVTVATDDGPGISAEVQAPGSGEDDASPATSAPAAGAGPAPPSTPSKPEKTAAEIGSAPPSPAPVVSRPSTPAAAASSPPSAAATPTSPPARAPRMTLQQRLAEAARKRERAAAGGPSSSDSAMNVTSPPPTPSKSSTLPPTEAASASPASEPEAPAAEKAAAAAAPSAVAEIAFEPEQSIATAAEVGNDAPSSALDERPAAAAGVASDAPAASEPPAPPSKEESAEPEATAPAATIDADTPSEPASAAEDAAVAVDAAPPAESKDAANEEHPALSDIAAPQAFQAAELDSAATAEDAVEPSAAPEADAAEAELPAPGATPTGEDAIAADTSTGDAEATETSAEAAKEDAQDGKTDTS</sequence>
<evidence type="ECO:0000256" key="4">
    <source>
        <dbReference type="ARBA" id="ARBA00022927"/>
    </source>
</evidence>
<feature type="compositionally biased region" description="Low complexity" evidence="8">
    <location>
        <begin position="1398"/>
        <end position="1432"/>
    </location>
</feature>
<gene>
    <name evidence="10" type="ORF">FA09DRAFT_329826</name>
</gene>
<dbReference type="GO" id="GO:0000938">
    <property type="term" value="C:GARP complex"/>
    <property type="evidence" value="ECO:0007669"/>
    <property type="project" value="InterPro"/>
</dbReference>
<feature type="region of interest" description="Disordered" evidence="8">
    <location>
        <begin position="90"/>
        <end position="116"/>
    </location>
</feature>
<evidence type="ECO:0000256" key="1">
    <source>
        <dbReference type="ARBA" id="ARBA00004601"/>
    </source>
</evidence>
<dbReference type="Pfam" id="PF07928">
    <property type="entry name" value="Vps54"/>
    <property type="match status" value="1"/>
</dbReference>
<feature type="compositionally biased region" description="Low complexity" evidence="8">
    <location>
        <begin position="1109"/>
        <end position="1119"/>
    </location>
</feature>
<proteinExistence type="inferred from homology"/>
<organism evidence="10 11">
    <name type="scientific">Tilletiopsis washingtonensis</name>
    <dbReference type="NCBI Taxonomy" id="58919"/>
    <lineage>
        <taxon>Eukaryota</taxon>
        <taxon>Fungi</taxon>
        <taxon>Dikarya</taxon>
        <taxon>Basidiomycota</taxon>
        <taxon>Ustilaginomycotina</taxon>
        <taxon>Exobasidiomycetes</taxon>
        <taxon>Entylomatales</taxon>
        <taxon>Entylomatales incertae sedis</taxon>
        <taxon>Tilletiopsis</taxon>
    </lineage>
</organism>
<dbReference type="RefSeq" id="XP_025598490.1">
    <property type="nucleotide sequence ID" value="XM_025742345.1"/>
</dbReference>
<feature type="compositionally biased region" description="Polar residues" evidence="8">
    <location>
        <begin position="103"/>
        <end position="116"/>
    </location>
</feature>
<feature type="region of interest" description="Disordered" evidence="8">
    <location>
        <begin position="1029"/>
        <end position="1339"/>
    </location>
</feature>
<keyword evidence="4" id="KW-0653">Protein transport</keyword>
<evidence type="ECO:0000313" key="11">
    <source>
        <dbReference type="Proteomes" id="UP000245946"/>
    </source>
</evidence>
<feature type="compositionally biased region" description="Low complexity" evidence="8">
    <location>
        <begin position="1042"/>
        <end position="1051"/>
    </location>
</feature>
<evidence type="ECO:0000256" key="7">
    <source>
        <dbReference type="SAM" id="Coils"/>
    </source>
</evidence>
<dbReference type="GeneID" id="37269889"/>
<dbReference type="GO" id="GO:0006896">
    <property type="term" value="P:Golgi to vacuole transport"/>
    <property type="evidence" value="ECO:0007669"/>
    <property type="project" value="TreeGrafter"/>
</dbReference>
<dbReference type="STRING" id="58919.A0A316Z9F2"/>
<feature type="compositionally biased region" description="Low complexity" evidence="8">
    <location>
        <begin position="1234"/>
        <end position="1256"/>
    </location>
</feature>
<evidence type="ECO:0000256" key="3">
    <source>
        <dbReference type="ARBA" id="ARBA00022448"/>
    </source>
</evidence>
<reference evidence="10 11" key="1">
    <citation type="journal article" date="2018" name="Mol. Biol. Evol.">
        <title>Broad Genomic Sampling Reveals a Smut Pathogenic Ancestry of the Fungal Clade Ustilaginomycotina.</title>
        <authorList>
            <person name="Kijpornyongpan T."/>
            <person name="Mondo S.J."/>
            <person name="Barry K."/>
            <person name="Sandor L."/>
            <person name="Lee J."/>
            <person name="Lipzen A."/>
            <person name="Pangilinan J."/>
            <person name="LaButti K."/>
            <person name="Hainaut M."/>
            <person name="Henrissat B."/>
            <person name="Grigoriev I.V."/>
            <person name="Spatafora J.W."/>
            <person name="Aime M.C."/>
        </authorList>
    </citation>
    <scope>NUCLEOTIDE SEQUENCE [LARGE SCALE GENOMIC DNA]</scope>
    <source>
        <strain evidence="10 11">MCA 4186</strain>
    </source>
</reference>
<dbReference type="Gene3D" id="6.10.250.860">
    <property type="match status" value="1"/>
</dbReference>
<feature type="compositionally biased region" description="Polar residues" evidence="8">
    <location>
        <begin position="1066"/>
        <end position="1079"/>
    </location>
</feature>
<evidence type="ECO:0000256" key="2">
    <source>
        <dbReference type="ARBA" id="ARBA00009150"/>
    </source>
</evidence>
<dbReference type="Proteomes" id="UP000245946">
    <property type="component" value="Unassembled WGS sequence"/>
</dbReference>
<feature type="compositionally biased region" description="Low complexity" evidence="8">
    <location>
        <begin position="1134"/>
        <end position="1169"/>
    </location>
</feature>
<accession>A0A316Z9F2</accession>
<comment type="subcellular location">
    <subcellularLocation>
        <location evidence="1">Golgi apparatus</location>
        <location evidence="1">trans-Golgi network</location>
    </subcellularLocation>
</comment>
<dbReference type="InterPro" id="IPR012501">
    <property type="entry name" value="Vps54_C"/>
</dbReference>
<evidence type="ECO:0000256" key="5">
    <source>
        <dbReference type="ARBA" id="ARBA00023034"/>
    </source>
</evidence>
<feature type="region of interest" description="Disordered" evidence="8">
    <location>
        <begin position="1"/>
        <end position="32"/>
    </location>
</feature>
<dbReference type="GO" id="GO:0005829">
    <property type="term" value="C:cytosol"/>
    <property type="evidence" value="ECO:0007669"/>
    <property type="project" value="GOC"/>
</dbReference>
<dbReference type="PANTHER" id="PTHR12965:SF0">
    <property type="entry name" value="VACUOLAR PROTEIN SORTING-ASSOCIATED PROTEIN 54"/>
    <property type="match status" value="1"/>
</dbReference>
<feature type="compositionally biased region" description="Basic and acidic residues" evidence="8">
    <location>
        <begin position="1515"/>
        <end position="1528"/>
    </location>
</feature>
<evidence type="ECO:0000256" key="6">
    <source>
        <dbReference type="ARBA" id="ARBA00023054"/>
    </source>
</evidence>
<feature type="compositionally biased region" description="Low complexity" evidence="8">
    <location>
        <begin position="1371"/>
        <end position="1383"/>
    </location>
</feature>
<evidence type="ECO:0000259" key="9">
    <source>
        <dbReference type="Pfam" id="PF07928"/>
    </source>
</evidence>
<feature type="compositionally biased region" description="Low complexity" evidence="8">
    <location>
        <begin position="1304"/>
        <end position="1339"/>
    </location>
</feature>
<feature type="compositionally biased region" description="Low complexity" evidence="8">
    <location>
        <begin position="1283"/>
        <end position="1293"/>
    </location>
</feature>
<dbReference type="EMBL" id="KZ819292">
    <property type="protein sequence ID" value="PWN98211.1"/>
    <property type="molecule type" value="Genomic_DNA"/>
</dbReference>
<comment type="similarity">
    <text evidence="2">Belongs to the VPS54 family.</text>
</comment>
<dbReference type="OrthoDB" id="10259024at2759"/>
<name>A0A316Z9F2_9BASI</name>
<dbReference type="GO" id="GO:0015031">
    <property type="term" value="P:protein transport"/>
    <property type="evidence" value="ECO:0007669"/>
    <property type="project" value="UniProtKB-KW"/>
</dbReference>
<keyword evidence="11" id="KW-1185">Reference proteome</keyword>
<feature type="compositionally biased region" description="Low complexity" evidence="8">
    <location>
        <begin position="1"/>
        <end position="16"/>
    </location>
</feature>
<protein>
    <recommendedName>
        <fullName evidence="9">Vacuolar protein sorting-associated protein 54 C-terminal domain-containing protein</fullName>
    </recommendedName>
</protein>
<feature type="compositionally biased region" description="Low complexity" evidence="8">
    <location>
        <begin position="1263"/>
        <end position="1273"/>
    </location>
</feature>
<feature type="compositionally biased region" description="Low complexity" evidence="8">
    <location>
        <begin position="1470"/>
        <end position="1491"/>
    </location>
</feature>
<feature type="region of interest" description="Disordered" evidence="8">
    <location>
        <begin position="1351"/>
        <end position="1528"/>
    </location>
</feature>
<evidence type="ECO:0000313" key="10">
    <source>
        <dbReference type="EMBL" id="PWN98211.1"/>
    </source>
</evidence>
<feature type="region of interest" description="Disordered" evidence="8">
    <location>
        <begin position="464"/>
        <end position="488"/>
    </location>
</feature>
<feature type="compositionally biased region" description="Low complexity" evidence="8">
    <location>
        <begin position="1197"/>
        <end position="1208"/>
    </location>
</feature>
<dbReference type="InterPro" id="IPR039745">
    <property type="entry name" value="Vps54"/>
</dbReference>
<dbReference type="GO" id="GO:0019905">
    <property type="term" value="F:syntaxin binding"/>
    <property type="evidence" value="ECO:0007669"/>
    <property type="project" value="TreeGrafter"/>
</dbReference>
<feature type="coiled-coil region" evidence="7">
    <location>
        <begin position="281"/>
        <end position="315"/>
    </location>
</feature>
<keyword evidence="6 7" id="KW-0175">Coiled coil</keyword>
<dbReference type="GO" id="GO:0042147">
    <property type="term" value="P:retrograde transport, endosome to Golgi"/>
    <property type="evidence" value="ECO:0007669"/>
    <property type="project" value="InterPro"/>
</dbReference>